<name>A0A9J6AGK1_SOLCO</name>
<comment type="caution">
    <text evidence="1">The sequence shown here is derived from an EMBL/GenBank/DDBJ whole genome shotgun (WGS) entry which is preliminary data.</text>
</comment>
<organism evidence="1 2">
    <name type="scientific">Solanum commersonii</name>
    <name type="common">Commerson's wild potato</name>
    <name type="synonym">Commerson's nightshade</name>
    <dbReference type="NCBI Taxonomy" id="4109"/>
    <lineage>
        <taxon>Eukaryota</taxon>
        <taxon>Viridiplantae</taxon>
        <taxon>Streptophyta</taxon>
        <taxon>Embryophyta</taxon>
        <taxon>Tracheophyta</taxon>
        <taxon>Spermatophyta</taxon>
        <taxon>Magnoliopsida</taxon>
        <taxon>eudicotyledons</taxon>
        <taxon>Gunneridae</taxon>
        <taxon>Pentapetalae</taxon>
        <taxon>asterids</taxon>
        <taxon>lamiids</taxon>
        <taxon>Solanales</taxon>
        <taxon>Solanaceae</taxon>
        <taxon>Solanoideae</taxon>
        <taxon>Solaneae</taxon>
        <taxon>Solanum</taxon>
    </lineage>
</organism>
<dbReference type="AlphaFoldDB" id="A0A9J6AGK1"/>
<dbReference type="OrthoDB" id="2001605at2759"/>
<keyword evidence="2" id="KW-1185">Reference proteome</keyword>
<proteinExistence type="predicted"/>
<dbReference type="EMBL" id="JACXVP010000002">
    <property type="protein sequence ID" value="KAG5623143.1"/>
    <property type="molecule type" value="Genomic_DNA"/>
</dbReference>
<dbReference type="Proteomes" id="UP000824120">
    <property type="component" value="Chromosome 2"/>
</dbReference>
<sequence>MKRALFTTLVYSQALFSAKYTTRRDGWILRIIPSCIWWTIWKERNDRCFEDRRSLVQDIKLKCILLFCFWCTKLYSSDTESILDVLGTIKDWFHIWYLQAKDTNALSTY</sequence>
<accession>A0A9J6AGK1</accession>
<reference evidence="1 2" key="1">
    <citation type="submission" date="2020-09" db="EMBL/GenBank/DDBJ databases">
        <title>De no assembly of potato wild relative species, Solanum commersonii.</title>
        <authorList>
            <person name="Cho K."/>
        </authorList>
    </citation>
    <scope>NUCLEOTIDE SEQUENCE [LARGE SCALE GENOMIC DNA]</scope>
    <source>
        <strain evidence="1">LZ3.2</strain>
        <tissue evidence="1">Leaf</tissue>
    </source>
</reference>
<protein>
    <submittedName>
        <fullName evidence="1">Uncharacterized protein</fullName>
    </submittedName>
</protein>
<evidence type="ECO:0000313" key="1">
    <source>
        <dbReference type="EMBL" id="KAG5623143.1"/>
    </source>
</evidence>
<evidence type="ECO:0000313" key="2">
    <source>
        <dbReference type="Proteomes" id="UP000824120"/>
    </source>
</evidence>
<gene>
    <name evidence="1" type="ORF">H5410_008361</name>
</gene>